<gene>
    <name evidence="2" type="primary">gb16391</name>
    <name evidence="2" type="ORF">PR202_gb16391</name>
</gene>
<name>A0AAV5EY03_ELECO</name>
<dbReference type="AlphaFoldDB" id="A0AAV5EY03"/>
<reference evidence="2" key="1">
    <citation type="journal article" date="2018" name="DNA Res.">
        <title>Multiple hybrid de novo genome assembly of finger millet, an orphan allotetraploid crop.</title>
        <authorList>
            <person name="Hatakeyama M."/>
            <person name="Aluri S."/>
            <person name="Balachadran M.T."/>
            <person name="Sivarajan S.R."/>
            <person name="Patrignani A."/>
            <person name="Gruter S."/>
            <person name="Poveda L."/>
            <person name="Shimizu-Inatsugi R."/>
            <person name="Baeten J."/>
            <person name="Francoijs K.J."/>
            <person name="Nataraja K.N."/>
            <person name="Reddy Y.A.N."/>
            <person name="Phadnis S."/>
            <person name="Ravikumar R.L."/>
            <person name="Schlapbach R."/>
            <person name="Sreeman S.M."/>
            <person name="Shimizu K.K."/>
        </authorList>
    </citation>
    <scope>NUCLEOTIDE SEQUENCE</scope>
</reference>
<evidence type="ECO:0000256" key="1">
    <source>
        <dbReference type="SAM" id="MobiDB-lite"/>
    </source>
</evidence>
<feature type="compositionally biased region" description="Basic and acidic residues" evidence="1">
    <location>
        <begin position="26"/>
        <end position="38"/>
    </location>
</feature>
<keyword evidence="3" id="KW-1185">Reference proteome</keyword>
<feature type="compositionally biased region" description="Polar residues" evidence="1">
    <location>
        <begin position="93"/>
        <end position="110"/>
    </location>
</feature>
<reference evidence="2" key="2">
    <citation type="submission" date="2021-12" db="EMBL/GenBank/DDBJ databases">
        <title>Resequencing data analysis of finger millet.</title>
        <authorList>
            <person name="Hatakeyama M."/>
            <person name="Aluri S."/>
            <person name="Balachadran M.T."/>
            <person name="Sivarajan S.R."/>
            <person name="Poveda L."/>
            <person name="Shimizu-Inatsugi R."/>
            <person name="Schlapbach R."/>
            <person name="Sreeman S.M."/>
            <person name="Shimizu K.K."/>
        </authorList>
    </citation>
    <scope>NUCLEOTIDE SEQUENCE</scope>
</reference>
<comment type="caution">
    <text evidence="2">The sequence shown here is derived from an EMBL/GenBank/DDBJ whole genome shotgun (WGS) entry which is preliminary data.</text>
</comment>
<protein>
    <submittedName>
        <fullName evidence="2">Uncharacterized protein</fullName>
    </submittedName>
</protein>
<accession>A0AAV5EY03</accession>
<dbReference type="PANTHER" id="PTHR35361:SF1">
    <property type="entry name" value="OS08G0443700 PROTEIN"/>
    <property type="match status" value="1"/>
</dbReference>
<proteinExistence type="predicted"/>
<organism evidence="2 3">
    <name type="scientific">Eleusine coracana subsp. coracana</name>
    <dbReference type="NCBI Taxonomy" id="191504"/>
    <lineage>
        <taxon>Eukaryota</taxon>
        <taxon>Viridiplantae</taxon>
        <taxon>Streptophyta</taxon>
        <taxon>Embryophyta</taxon>
        <taxon>Tracheophyta</taxon>
        <taxon>Spermatophyta</taxon>
        <taxon>Magnoliopsida</taxon>
        <taxon>Liliopsida</taxon>
        <taxon>Poales</taxon>
        <taxon>Poaceae</taxon>
        <taxon>PACMAD clade</taxon>
        <taxon>Chloridoideae</taxon>
        <taxon>Cynodonteae</taxon>
        <taxon>Eleusininae</taxon>
        <taxon>Eleusine</taxon>
    </lineage>
</organism>
<evidence type="ECO:0000313" key="3">
    <source>
        <dbReference type="Proteomes" id="UP001054889"/>
    </source>
</evidence>
<feature type="compositionally biased region" description="Low complexity" evidence="1">
    <location>
        <begin position="71"/>
        <end position="92"/>
    </location>
</feature>
<sequence length="181" mass="19476">MMPLLPTPPCLVVLPTSPPPQSKTTSRADADERWDARKNATVIKAAPPVSVSGRADAVDRWDINKKKSVTSSSSSSSSSASPASSSHGSSSSTQKWNTNKKNQSTISRADSAQRWDAHKKQPRPLTKARDLDDDDRSSTGSNDVELDTPPPRKQAFYAGPGFIVSLEPGMLPMPSFMVRVA</sequence>
<feature type="compositionally biased region" description="Basic and acidic residues" evidence="1">
    <location>
        <begin position="56"/>
        <end position="65"/>
    </location>
</feature>
<feature type="region of interest" description="Disordered" evidence="1">
    <location>
        <begin position="1"/>
        <end position="157"/>
    </location>
</feature>
<dbReference type="Proteomes" id="UP001054889">
    <property type="component" value="Unassembled WGS sequence"/>
</dbReference>
<dbReference type="EMBL" id="BQKI01000080">
    <property type="protein sequence ID" value="GJN28284.1"/>
    <property type="molecule type" value="Genomic_DNA"/>
</dbReference>
<dbReference type="PANTHER" id="PTHR35361">
    <property type="entry name" value="OS08G0443700 PROTEIN"/>
    <property type="match status" value="1"/>
</dbReference>
<evidence type="ECO:0000313" key="2">
    <source>
        <dbReference type="EMBL" id="GJN28284.1"/>
    </source>
</evidence>